<keyword evidence="2" id="KW-1185">Reference proteome</keyword>
<evidence type="ECO:0000313" key="2">
    <source>
        <dbReference type="Proteomes" id="UP000887565"/>
    </source>
</evidence>
<dbReference type="PANTHER" id="PTHR10773">
    <property type="entry name" value="DNA-DIRECTED RNA POLYMERASES I, II, AND III SUBUNIT RPABC2"/>
    <property type="match status" value="1"/>
</dbReference>
<name>A0A915K0J0_ROMCU</name>
<organism evidence="2 3">
    <name type="scientific">Romanomermis culicivorax</name>
    <name type="common">Nematode worm</name>
    <dbReference type="NCBI Taxonomy" id="13658"/>
    <lineage>
        <taxon>Eukaryota</taxon>
        <taxon>Metazoa</taxon>
        <taxon>Ecdysozoa</taxon>
        <taxon>Nematoda</taxon>
        <taxon>Enoplea</taxon>
        <taxon>Dorylaimia</taxon>
        <taxon>Mermithida</taxon>
        <taxon>Mermithoidea</taxon>
        <taxon>Mermithidae</taxon>
        <taxon>Romanomermis</taxon>
    </lineage>
</organism>
<dbReference type="PANTHER" id="PTHR10773:SF19">
    <property type="match status" value="1"/>
</dbReference>
<accession>A0A915K0J0</accession>
<protein>
    <submittedName>
        <fullName evidence="3">Uncharacterized protein</fullName>
    </submittedName>
</protein>
<feature type="compositionally biased region" description="Basic and acidic residues" evidence="1">
    <location>
        <begin position="17"/>
        <end position="28"/>
    </location>
</feature>
<sequence length="192" mass="22479">MSKTSLDQGPARRHQGKHENQPNKVPEDEIERIESHIRSFPAESSHYSRSCNPNHLYLSPTLSISKMYQLYLESSVEENRKWVSEFIYREVFVTKFNLGFGHPKTDTCAKCTSDPDDQTHKANYHNATEAMKNDRERAKQDHGIMFLTFDLEKTLPLPKISTLIAFYLRQLWFYNCGVHMILKENENGFMFN</sequence>
<feature type="region of interest" description="Disordered" evidence="1">
    <location>
        <begin position="1"/>
        <end position="28"/>
    </location>
</feature>
<dbReference type="WBParaSite" id="nRc.2.0.1.t32192-RA">
    <property type="protein sequence ID" value="nRc.2.0.1.t32192-RA"/>
    <property type="gene ID" value="nRc.2.0.1.g32192"/>
</dbReference>
<dbReference type="OMA" id="AYESHYT"/>
<proteinExistence type="predicted"/>
<evidence type="ECO:0000256" key="1">
    <source>
        <dbReference type="SAM" id="MobiDB-lite"/>
    </source>
</evidence>
<dbReference type="Proteomes" id="UP000887565">
    <property type="component" value="Unplaced"/>
</dbReference>
<dbReference type="AlphaFoldDB" id="A0A915K0J0"/>
<evidence type="ECO:0000313" key="3">
    <source>
        <dbReference type="WBParaSite" id="nRc.2.0.1.t32192-RA"/>
    </source>
</evidence>
<reference evidence="3" key="1">
    <citation type="submission" date="2022-11" db="UniProtKB">
        <authorList>
            <consortium name="WormBaseParasite"/>
        </authorList>
    </citation>
    <scope>IDENTIFICATION</scope>
</reference>